<sequence length="86" mass="10400">MIAEVPVIYIQLEILIPSRSIFSLEIWYDWETDADQIDDKKPKLPLHSDNKFQMVLFQKLQVNILNLNLDKYVKWQNCIYISDMYY</sequence>
<gene>
    <name evidence="1" type="ORF">PPENT_87.1.T0700191</name>
</gene>
<reference evidence="1" key="1">
    <citation type="submission" date="2021-01" db="EMBL/GenBank/DDBJ databases">
        <authorList>
            <consortium name="Genoscope - CEA"/>
            <person name="William W."/>
        </authorList>
    </citation>
    <scope>NUCLEOTIDE SEQUENCE</scope>
</reference>
<evidence type="ECO:0000313" key="1">
    <source>
        <dbReference type="EMBL" id="CAD8178913.1"/>
    </source>
</evidence>
<protein>
    <submittedName>
        <fullName evidence="1">Uncharacterized protein</fullName>
    </submittedName>
</protein>
<dbReference type="AlphaFoldDB" id="A0A8S1VRL5"/>
<keyword evidence="2" id="KW-1185">Reference proteome</keyword>
<comment type="caution">
    <text evidence="1">The sequence shown here is derived from an EMBL/GenBank/DDBJ whole genome shotgun (WGS) entry which is preliminary data.</text>
</comment>
<dbReference type="EMBL" id="CAJJDO010000070">
    <property type="protein sequence ID" value="CAD8178913.1"/>
    <property type="molecule type" value="Genomic_DNA"/>
</dbReference>
<organism evidence="1 2">
    <name type="scientific">Paramecium pentaurelia</name>
    <dbReference type="NCBI Taxonomy" id="43138"/>
    <lineage>
        <taxon>Eukaryota</taxon>
        <taxon>Sar</taxon>
        <taxon>Alveolata</taxon>
        <taxon>Ciliophora</taxon>
        <taxon>Intramacronucleata</taxon>
        <taxon>Oligohymenophorea</taxon>
        <taxon>Peniculida</taxon>
        <taxon>Parameciidae</taxon>
        <taxon>Paramecium</taxon>
    </lineage>
</organism>
<dbReference type="Proteomes" id="UP000689195">
    <property type="component" value="Unassembled WGS sequence"/>
</dbReference>
<proteinExistence type="predicted"/>
<evidence type="ECO:0000313" key="2">
    <source>
        <dbReference type="Proteomes" id="UP000689195"/>
    </source>
</evidence>
<accession>A0A8S1VRL5</accession>
<name>A0A8S1VRL5_9CILI</name>